<gene>
    <name evidence="1" type="ORF">O6H91_15G023700</name>
</gene>
<reference evidence="2" key="1">
    <citation type="journal article" date="2024" name="Proc. Natl. Acad. Sci. U.S.A.">
        <title>Extraordinary preservation of gene collinearity over three hundred million years revealed in homosporous lycophytes.</title>
        <authorList>
            <person name="Li C."/>
            <person name="Wickell D."/>
            <person name="Kuo L.Y."/>
            <person name="Chen X."/>
            <person name="Nie B."/>
            <person name="Liao X."/>
            <person name="Peng D."/>
            <person name="Ji J."/>
            <person name="Jenkins J."/>
            <person name="Williams M."/>
            <person name="Shu S."/>
            <person name="Plott C."/>
            <person name="Barry K."/>
            <person name="Rajasekar S."/>
            <person name="Grimwood J."/>
            <person name="Han X."/>
            <person name="Sun S."/>
            <person name="Hou Z."/>
            <person name="He W."/>
            <person name="Dai G."/>
            <person name="Sun C."/>
            <person name="Schmutz J."/>
            <person name="Leebens-Mack J.H."/>
            <person name="Li F.W."/>
            <person name="Wang L."/>
        </authorList>
    </citation>
    <scope>NUCLEOTIDE SEQUENCE [LARGE SCALE GENOMIC DNA]</scope>
    <source>
        <strain evidence="2">cv. PW_Plant_1</strain>
    </source>
</reference>
<evidence type="ECO:0000313" key="2">
    <source>
        <dbReference type="Proteomes" id="UP001162992"/>
    </source>
</evidence>
<proteinExistence type="predicted"/>
<keyword evidence="2" id="KW-1185">Reference proteome</keyword>
<dbReference type="Proteomes" id="UP001162992">
    <property type="component" value="Chromosome 15"/>
</dbReference>
<name>A0ACC2BGP9_DIPCM</name>
<dbReference type="EMBL" id="CM055106">
    <property type="protein sequence ID" value="KAJ7528878.1"/>
    <property type="molecule type" value="Genomic_DNA"/>
</dbReference>
<protein>
    <submittedName>
        <fullName evidence="1">Uncharacterized protein</fullName>
    </submittedName>
</protein>
<accession>A0ACC2BGP9</accession>
<comment type="caution">
    <text evidence="1">The sequence shown here is derived from an EMBL/GenBank/DDBJ whole genome shotgun (WGS) entry which is preliminary data.</text>
</comment>
<sequence>MMMAKKKLEIAIPIFHNLTALDAIGPYDVLQLLPNAQIKFVSHKKGLLQTFRGSLYLQATASFEEVPNPQVVLVPGGPGTTPLMQDEVLLNWLRKVHETTLFTTSVCTGSHLLAAAGFLKGLEATGTRMTCFLTTELGPLRRGLSGRVRSSQQQEYLQGSTWRLSWQL</sequence>
<organism evidence="1 2">
    <name type="scientific">Diphasiastrum complanatum</name>
    <name type="common">Issler's clubmoss</name>
    <name type="synonym">Lycopodium complanatum</name>
    <dbReference type="NCBI Taxonomy" id="34168"/>
    <lineage>
        <taxon>Eukaryota</taxon>
        <taxon>Viridiplantae</taxon>
        <taxon>Streptophyta</taxon>
        <taxon>Embryophyta</taxon>
        <taxon>Tracheophyta</taxon>
        <taxon>Lycopodiopsida</taxon>
        <taxon>Lycopodiales</taxon>
        <taxon>Lycopodiaceae</taxon>
        <taxon>Lycopodioideae</taxon>
        <taxon>Diphasiastrum</taxon>
    </lineage>
</organism>
<evidence type="ECO:0000313" key="1">
    <source>
        <dbReference type="EMBL" id="KAJ7528878.1"/>
    </source>
</evidence>